<name>A0AAV1ZZB0_9ARAC</name>
<feature type="compositionally biased region" description="Pro residues" evidence="1">
    <location>
        <begin position="153"/>
        <end position="166"/>
    </location>
</feature>
<gene>
    <name evidence="2" type="ORF">LARSCL_LOCUS8773</name>
</gene>
<evidence type="ECO:0000313" key="3">
    <source>
        <dbReference type="Proteomes" id="UP001497382"/>
    </source>
</evidence>
<dbReference type="AlphaFoldDB" id="A0AAV1ZZB0"/>
<dbReference type="InterPro" id="IPR019152">
    <property type="entry name" value="DUF2046"/>
</dbReference>
<keyword evidence="3" id="KW-1185">Reference proteome</keyword>
<dbReference type="PANTHER" id="PTHR15276:SF0">
    <property type="entry name" value="COILED-COIL DOMAIN-CONTAINING PROTEIN 6"/>
    <property type="match status" value="1"/>
</dbReference>
<feature type="region of interest" description="Disordered" evidence="1">
    <location>
        <begin position="151"/>
        <end position="175"/>
    </location>
</feature>
<dbReference type="PANTHER" id="PTHR15276">
    <property type="entry name" value="H4 D10S170 PROTEIN-RELATED"/>
    <property type="match status" value="1"/>
</dbReference>
<evidence type="ECO:0000313" key="2">
    <source>
        <dbReference type="EMBL" id="CAL1276636.1"/>
    </source>
</evidence>
<dbReference type="EMBL" id="CAXIEN010000095">
    <property type="protein sequence ID" value="CAL1276636.1"/>
    <property type="molecule type" value="Genomic_DNA"/>
</dbReference>
<protein>
    <submittedName>
        <fullName evidence="2">Uncharacterized protein</fullName>
    </submittedName>
</protein>
<organism evidence="2 3">
    <name type="scientific">Larinioides sclopetarius</name>
    <dbReference type="NCBI Taxonomy" id="280406"/>
    <lineage>
        <taxon>Eukaryota</taxon>
        <taxon>Metazoa</taxon>
        <taxon>Ecdysozoa</taxon>
        <taxon>Arthropoda</taxon>
        <taxon>Chelicerata</taxon>
        <taxon>Arachnida</taxon>
        <taxon>Araneae</taxon>
        <taxon>Araneomorphae</taxon>
        <taxon>Entelegynae</taxon>
        <taxon>Araneoidea</taxon>
        <taxon>Araneidae</taxon>
        <taxon>Larinioides</taxon>
    </lineage>
</organism>
<feature type="region of interest" description="Disordered" evidence="1">
    <location>
        <begin position="62"/>
        <end position="96"/>
    </location>
</feature>
<reference evidence="2 3" key="1">
    <citation type="submission" date="2024-04" db="EMBL/GenBank/DDBJ databases">
        <authorList>
            <person name="Rising A."/>
            <person name="Reimegard J."/>
            <person name="Sonavane S."/>
            <person name="Akerstrom W."/>
            <person name="Nylinder S."/>
            <person name="Hedman E."/>
            <person name="Kallberg Y."/>
        </authorList>
    </citation>
    <scope>NUCLEOTIDE SEQUENCE [LARGE SCALE GENOMIC DNA]</scope>
</reference>
<comment type="caution">
    <text evidence="2">The sequence shown here is derived from an EMBL/GenBank/DDBJ whole genome shotgun (WGS) entry which is preliminary data.</text>
</comment>
<evidence type="ECO:0000256" key="1">
    <source>
        <dbReference type="SAM" id="MobiDB-lite"/>
    </source>
</evidence>
<sequence>MAQFAMEERHGREENLRLQRKLQMEVERREALCRHLSESESSLEMDEERYFNEMAYSLHARPRAASSPVFHNPSPSSSRPLSPGGKDAFSPPNPIVSRCPHCNQPWNSSLSVPGNQLTNLPQAVGSGSMAHTSGVIPIPVKSLSPHEKFVKPCAPPPIPPNTPSVPPNYVTGERS</sequence>
<accession>A0AAV1ZZB0</accession>
<dbReference type="Pfam" id="PF09755">
    <property type="entry name" value="DUF2046"/>
    <property type="match status" value="1"/>
</dbReference>
<feature type="compositionally biased region" description="Low complexity" evidence="1">
    <location>
        <begin position="73"/>
        <end position="83"/>
    </location>
</feature>
<proteinExistence type="predicted"/>
<dbReference type="Proteomes" id="UP001497382">
    <property type="component" value="Unassembled WGS sequence"/>
</dbReference>